<comment type="caution">
    <text evidence="1">The sequence shown here is derived from an EMBL/GenBank/DDBJ whole genome shotgun (WGS) entry which is preliminary data.</text>
</comment>
<proteinExistence type="predicted"/>
<dbReference type="EMBL" id="MLJW01000485">
    <property type="protein sequence ID" value="OIQ86360.1"/>
    <property type="molecule type" value="Genomic_DNA"/>
</dbReference>
<accession>A0A1J5QSD8</accession>
<organism evidence="1">
    <name type="scientific">mine drainage metagenome</name>
    <dbReference type="NCBI Taxonomy" id="410659"/>
    <lineage>
        <taxon>unclassified sequences</taxon>
        <taxon>metagenomes</taxon>
        <taxon>ecological metagenomes</taxon>
    </lineage>
</organism>
<dbReference type="AlphaFoldDB" id="A0A1J5QSD8"/>
<gene>
    <name evidence="1" type="ORF">GALL_318010</name>
</gene>
<sequence length="105" mass="11702">MMEQTITSDFDFSVVCHAEVDMPEWLQKLTGKSGWKLCGEDEAETCDAYLFRRGGEEAQVVLFHSGYATVDVGDRTLYDGILPAIPGCVRRQYYNSDSGEPVALN</sequence>
<reference evidence="1" key="1">
    <citation type="submission" date="2016-10" db="EMBL/GenBank/DDBJ databases">
        <title>Sequence of Gallionella enrichment culture.</title>
        <authorList>
            <person name="Poehlein A."/>
            <person name="Muehling M."/>
            <person name="Daniel R."/>
        </authorList>
    </citation>
    <scope>NUCLEOTIDE SEQUENCE</scope>
</reference>
<name>A0A1J5QSD8_9ZZZZ</name>
<evidence type="ECO:0000313" key="1">
    <source>
        <dbReference type="EMBL" id="OIQ86360.1"/>
    </source>
</evidence>
<protein>
    <submittedName>
        <fullName evidence="1">Uncharacterized protein</fullName>
    </submittedName>
</protein>